<sequence>MLKRGDDMKNIIKVMMVFICVVSLVACGKKDETVSTNKDGTLYEAGVGVSFYYPNDFQLSETDKSDGVIRFVKENQVLFYKVEKNEYDNDTTQLSELYKGELESSGVSSLEVKTPALESGLKCYEYKGNYVENGLKFIHLVYFDEQSTYIYGYEANSKDFKKNYKRMIVYLESFTKTSGL</sequence>
<name>A0A2T3FW95_9FIRM</name>
<evidence type="ECO:0000313" key="1">
    <source>
        <dbReference type="EMBL" id="PST39549.1"/>
    </source>
</evidence>
<evidence type="ECO:0008006" key="3">
    <source>
        <dbReference type="Google" id="ProtNLM"/>
    </source>
</evidence>
<organism evidence="1 2">
    <name type="scientific">Faecalibacillus faecis</name>
    <dbReference type="NCBI Taxonomy" id="1982628"/>
    <lineage>
        <taxon>Bacteria</taxon>
        <taxon>Bacillati</taxon>
        <taxon>Bacillota</taxon>
        <taxon>Erysipelotrichia</taxon>
        <taxon>Erysipelotrichales</taxon>
        <taxon>Coprobacillaceae</taxon>
        <taxon>Faecalibacillus</taxon>
    </lineage>
</organism>
<comment type="caution">
    <text evidence="1">The sequence shown here is derived from an EMBL/GenBank/DDBJ whole genome shotgun (WGS) entry which is preliminary data.</text>
</comment>
<reference evidence="2" key="1">
    <citation type="submission" date="2018-03" db="EMBL/GenBank/DDBJ databases">
        <title>Lachnoclostridium SNUG30370 gen.nov., sp.nov., isolated from human faeces.</title>
        <authorList>
            <person name="Seo B."/>
            <person name="Jeon K."/>
            <person name="Ko G."/>
        </authorList>
    </citation>
    <scope>NUCLEOTIDE SEQUENCE [LARGE SCALE GENOMIC DNA]</scope>
    <source>
        <strain evidence="2">SNUG30370</strain>
    </source>
</reference>
<dbReference type="AlphaFoldDB" id="A0A2T3FW95"/>
<keyword evidence="2" id="KW-1185">Reference proteome</keyword>
<dbReference type="Proteomes" id="UP000241201">
    <property type="component" value="Unassembled WGS sequence"/>
</dbReference>
<accession>A0A2T3FW95</accession>
<evidence type="ECO:0000313" key="2">
    <source>
        <dbReference type="Proteomes" id="UP000241201"/>
    </source>
</evidence>
<gene>
    <name evidence="1" type="ORF">C7U55_09580</name>
</gene>
<proteinExistence type="predicted"/>
<dbReference type="EMBL" id="PYLP01000013">
    <property type="protein sequence ID" value="PST39549.1"/>
    <property type="molecule type" value="Genomic_DNA"/>
</dbReference>
<protein>
    <recommendedName>
        <fullName evidence="3">Lipoprotein</fullName>
    </recommendedName>
</protein>
<dbReference type="PROSITE" id="PS51257">
    <property type="entry name" value="PROKAR_LIPOPROTEIN"/>
    <property type="match status" value="1"/>
</dbReference>